<organism evidence="2 3">
    <name type="scientific">Strongyloides papillosus</name>
    <name type="common">Intestinal threadworm</name>
    <dbReference type="NCBI Taxonomy" id="174720"/>
    <lineage>
        <taxon>Eukaryota</taxon>
        <taxon>Metazoa</taxon>
        <taxon>Ecdysozoa</taxon>
        <taxon>Nematoda</taxon>
        <taxon>Chromadorea</taxon>
        <taxon>Rhabditida</taxon>
        <taxon>Tylenchina</taxon>
        <taxon>Panagrolaimomorpha</taxon>
        <taxon>Strongyloidoidea</taxon>
        <taxon>Strongyloididae</taxon>
        <taxon>Strongyloides</taxon>
    </lineage>
</organism>
<evidence type="ECO:0000313" key="3">
    <source>
        <dbReference type="WBParaSite" id="SPAL_0000939000.1"/>
    </source>
</evidence>
<reference evidence="3" key="1">
    <citation type="submission" date="2017-02" db="UniProtKB">
        <authorList>
            <consortium name="WormBaseParasite"/>
        </authorList>
    </citation>
    <scope>IDENTIFICATION</scope>
</reference>
<feature type="chain" id="PRO_5005894861" evidence="1">
    <location>
        <begin position="19"/>
        <end position="161"/>
    </location>
</feature>
<proteinExistence type="predicted"/>
<feature type="signal peptide" evidence="1">
    <location>
        <begin position="1"/>
        <end position="18"/>
    </location>
</feature>
<dbReference type="WBParaSite" id="SPAL_0000939000.1">
    <property type="protein sequence ID" value="SPAL_0000939000.1"/>
    <property type="gene ID" value="SPAL_0000939000"/>
</dbReference>
<dbReference type="AlphaFoldDB" id="A0A0N5BU70"/>
<keyword evidence="2" id="KW-1185">Reference proteome</keyword>
<evidence type="ECO:0000313" key="2">
    <source>
        <dbReference type="Proteomes" id="UP000046392"/>
    </source>
</evidence>
<dbReference type="Proteomes" id="UP000046392">
    <property type="component" value="Unplaced"/>
</dbReference>
<keyword evidence="1" id="KW-0732">Signal</keyword>
<name>A0A0N5BU70_STREA</name>
<sequence length="161" mass="18332">MRAFKTLTLFTIISISNARLLHFPVFNLERDVSPGTKLLTIIGTPECLFINPFKLELTDNVTAQLGTKTEYYGNTNVTVSCNKEIKIEAIVDENDITSGVFVVRYFYHVTELKFTKKIPGECKDKTGEKVQGRFICKFDEINPNGRKIMSPGNYKYMSPYV</sequence>
<accession>A0A0N5BU70</accession>
<protein>
    <submittedName>
        <fullName evidence="3">Uncharacterized protein</fullName>
    </submittedName>
</protein>
<evidence type="ECO:0000256" key="1">
    <source>
        <dbReference type="SAM" id="SignalP"/>
    </source>
</evidence>